<dbReference type="EMBL" id="QKKF02034760">
    <property type="protein sequence ID" value="RZF33132.1"/>
    <property type="molecule type" value="Genomic_DNA"/>
</dbReference>
<dbReference type="Proteomes" id="UP000291343">
    <property type="component" value="Unassembled WGS sequence"/>
</dbReference>
<proteinExistence type="predicted"/>
<dbReference type="InParanoid" id="A0A482WIQ5"/>
<sequence>MNLRRADGGEHNQRIRRSRAEVNTNLIRTALGKLTRQEITVVNFLAEVSHCADNLMDDVLRGGVEDGVGEEAVDIEWMLPVAAEVEVSNAQKASDVFLDVFEMAENGDAVARAAPEEAIPRASQALPAKRRASVVYADAGGYFYHAEKVKGNRSEPVLGHRPSQTGLDMSLNWQTVCQTSVPYAVSSHAFSQ</sequence>
<reference evidence="1 2" key="1">
    <citation type="journal article" date="2017" name="Gigascience">
        <title>Genome sequence of the small brown planthopper, Laodelphax striatellus.</title>
        <authorList>
            <person name="Zhu J."/>
            <person name="Jiang F."/>
            <person name="Wang X."/>
            <person name="Yang P."/>
            <person name="Bao Y."/>
            <person name="Zhao W."/>
            <person name="Wang W."/>
            <person name="Lu H."/>
            <person name="Wang Q."/>
            <person name="Cui N."/>
            <person name="Li J."/>
            <person name="Chen X."/>
            <person name="Luo L."/>
            <person name="Yu J."/>
            <person name="Kang L."/>
            <person name="Cui F."/>
        </authorList>
    </citation>
    <scope>NUCLEOTIDE SEQUENCE [LARGE SCALE GENOMIC DNA]</scope>
    <source>
        <strain evidence="1">Lst14</strain>
    </source>
</reference>
<keyword evidence="2" id="KW-1185">Reference proteome</keyword>
<dbReference type="AlphaFoldDB" id="A0A482WIQ5"/>
<gene>
    <name evidence="1" type="ORF">LSTR_LSTR004818</name>
</gene>
<evidence type="ECO:0000313" key="1">
    <source>
        <dbReference type="EMBL" id="RZF33132.1"/>
    </source>
</evidence>
<protein>
    <submittedName>
        <fullName evidence="1">Uncharacterized protein</fullName>
    </submittedName>
</protein>
<name>A0A482WIQ5_LAOST</name>
<comment type="caution">
    <text evidence="1">The sequence shown here is derived from an EMBL/GenBank/DDBJ whole genome shotgun (WGS) entry which is preliminary data.</text>
</comment>
<evidence type="ECO:0000313" key="2">
    <source>
        <dbReference type="Proteomes" id="UP000291343"/>
    </source>
</evidence>
<organism evidence="1 2">
    <name type="scientific">Laodelphax striatellus</name>
    <name type="common">Small brown planthopper</name>
    <name type="synonym">Delphax striatella</name>
    <dbReference type="NCBI Taxonomy" id="195883"/>
    <lineage>
        <taxon>Eukaryota</taxon>
        <taxon>Metazoa</taxon>
        <taxon>Ecdysozoa</taxon>
        <taxon>Arthropoda</taxon>
        <taxon>Hexapoda</taxon>
        <taxon>Insecta</taxon>
        <taxon>Pterygota</taxon>
        <taxon>Neoptera</taxon>
        <taxon>Paraneoptera</taxon>
        <taxon>Hemiptera</taxon>
        <taxon>Auchenorrhyncha</taxon>
        <taxon>Fulgoroidea</taxon>
        <taxon>Delphacidae</taxon>
        <taxon>Criomorphinae</taxon>
        <taxon>Laodelphax</taxon>
    </lineage>
</organism>
<accession>A0A482WIQ5</accession>
<dbReference type="OrthoDB" id="6645731at2759"/>